<dbReference type="Proteomes" id="UP000321922">
    <property type="component" value="Unassembled WGS sequence"/>
</dbReference>
<comment type="caution">
    <text evidence="3">The sequence shown here is derived from an EMBL/GenBank/DDBJ whole genome shotgun (WGS) entry which is preliminary data.</text>
</comment>
<name>A0A511QI44_9VIBR</name>
<dbReference type="AlphaFoldDB" id="A0A511QI44"/>
<evidence type="ECO:0000313" key="3">
    <source>
        <dbReference type="EMBL" id="GEM76978.1"/>
    </source>
</evidence>
<keyword evidence="2" id="KW-1133">Transmembrane helix</keyword>
<sequence>MDKIKETLLQRGAISRREFLNRVGALTVSGSILSSLPFNALSSECLYSLTKAGRQALLAILQFDDVGFNGELKDPGSGGYLLGNGYRAYRPELQRFMASDSMSPFGKGGFNSYTYCSGDPANFRDPTGHFEIADFLIGLASLLTGAAGVLAAPFTGGTSIGIGAAVIGGALGATSGALTVADSFIDNESTSKKLGYAAMALAALSTVSGVAGAMGTGFRSSKVASGKDYVTKYKVVRNNATRKTIAQQEDAEVDKIFRFGVTNLNDYLEDLNSRLYASTVTKKPIPKKTFKNLPHSKSSTPTWLVKVTNSETKIGGSNKFYGMLRGMGGGIVGQSGSFSSAAFTTIGKVIKASSKPDETPPEESIRQTVFAQLSQ</sequence>
<organism evidence="3 4">
    <name type="scientific">Vibrio sagamiensis NBRC 104589</name>
    <dbReference type="NCBI Taxonomy" id="1219064"/>
    <lineage>
        <taxon>Bacteria</taxon>
        <taxon>Pseudomonadati</taxon>
        <taxon>Pseudomonadota</taxon>
        <taxon>Gammaproteobacteria</taxon>
        <taxon>Vibrionales</taxon>
        <taxon>Vibrionaceae</taxon>
        <taxon>Vibrio</taxon>
    </lineage>
</organism>
<evidence type="ECO:0008006" key="5">
    <source>
        <dbReference type="Google" id="ProtNLM"/>
    </source>
</evidence>
<accession>A0A511QI44</accession>
<dbReference type="EMBL" id="BJXJ01000037">
    <property type="protein sequence ID" value="GEM76978.1"/>
    <property type="molecule type" value="Genomic_DNA"/>
</dbReference>
<gene>
    <name evidence="3" type="ORF">VSA01S_30900</name>
</gene>
<keyword evidence="4" id="KW-1185">Reference proteome</keyword>
<dbReference type="InterPro" id="IPR006311">
    <property type="entry name" value="TAT_signal"/>
</dbReference>
<keyword evidence="2" id="KW-0812">Transmembrane</keyword>
<keyword evidence="2" id="KW-0472">Membrane</keyword>
<dbReference type="Gene3D" id="2.180.10.10">
    <property type="entry name" value="RHS repeat-associated core"/>
    <property type="match status" value="1"/>
</dbReference>
<dbReference type="OrthoDB" id="5905222at2"/>
<reference evidence="3 4" key="1">
    <citation type="submission" date="2019-07" db="EMBL/GenBank/DDBJ databases">
        <title>Whole genome shotgun sequence of Vibrio sagamiensis NBRC 104589.</title>
        <authorList>
            <person name="Hosoyama A."/>
            <person name="Uohara A."/>
            <person name="Ohji S."/>
            <person name="Ichikawa N."/>
        </authorList>
    </citation>
    <scope>NUCLEOTIDE SEQUENCE [LARGE SCALE GENOMIC DNA]</scope>
    <source>
        <strain evidence="3 4">NBRC 104589</strain>
    </source>
</reference>
<dbReference type="InterPro" id="IPR022385">
    <property type="entry name" value="Rhs_assc_core"/>
</dbReference>
<protein>
    <recommendedName>
        <fullName evidence="5">RHS repeat-associated core domain-containing protein</fullName>
    </recommendedName>
</protein>
<feature type="transmembrane region" description="Helical" evidence="2">
    <location>
        <begin position="194"/>
        <end position="215"/>
    </location>
</feature>
<proteinExistence type="predicted"/>
<evidence type="ECO:0000256" key="1">
    <source>
        <dbReference type="SAM" id="MobiDB-lite"/>
    </source>
</evidence>
<dbReference type="NCBIfam" id="TIGR03696">
    <property type="entry name" value="Rhs_assc_core"/>
    <property type="match status" value="1"/>
</dbReference>
<feature type="region of interest" description="Disordered" evidence="1">
    <location>
        <begin position="352"/>
        <end position="375"/>
    </location>
</feature>
<evidence type="ECO:0000313" key="4">
    <source>
        <dbReference type="Proteomes" id="UP000321922"/>
    </source>
</evidence>
<feature type="compositionally biased region" description="Polar residues" evidence="1">
    <location>
        <begin position="366"/>
        <end position="375"/>
    </location>
</feature>
<evidence type="ECO:0000256" key="2">
    <source>
        <dbReference type="SAM" id="Phobius"/>
    </source>
</evidence>
<feature type="transmembrane region" description="Helical" evidence="2">
    <location>
        <begin position="160"/>
        <end position="182"/>
    </location>
</feature>
<dbReference type="RefSeq" id="WP_050567336.1">
    <property type="nucleotide sequence ID" value="NZ_BAOJ01000050.1"/>
</dbReference>
<feature type="transmembrane region" description="Helical" evidence="2">
    <location>
        <begin position="132"/>
        <end position="154"/>
    </location>
</feature>
<dbReference type="PROSITE" id="PS51318">
    <property type="entry name" value="TAT"/>
    <property type="match status" value="1"/>
</dbReference>